<dbReference type="AlphaFoldDB" id="A0A0C2WNV8"/>
<keyword evidence="2" id="KW-1185">Reference proteome</keyword>
<protein>
    <submittedName>
        <fullName evidence="1">Uncharacterized protein</fullName>
    </submittedName>
</protein>
<dbReference type="InParanoid" id="A0A0C2WNV8"/>
<dbReference type="EMBL" id="KN818260">
    <property type="protein sequence ID" value="KIL63307.1"/>
    <property type="molecule type" value="Genomic_DNA"/>
</dbReference>
<name>A0A0C2WNV8_AMAMK</name>
<evidence type="ECO:0000313" key="1">
    <source>
        <dbReference type="EMBL" id="KIL63307.1"/>
    </source>
</evidence>
<gene>
    <name evidence="1" type="ORF">M378DRAFT_674265</name>
</gene>
<evidence type="ECO:0000313" key="2">
    <source>
        <dbReference type="Proteomes" id="UP000054549"/>
    </source>
</evidence>
<dbReference type="HOGENOM" id="CLU_2305349_0_0_1"/>
<organism evidence="1 2">
    <name type="scientific">Amanita muscaria (strain Koide BX008)</name>
    <dbReference type="NCBI Taxonomy" id="946122"/>
    <lineage>
        <taxon>Eukaryota</taxon>
        <taxon>Fungi</taxon>
        <taxon>Dikarya</taxon>
        <taxon>Basidiomycota</taxon>
        <taxon>Agaricomycotina</taxon>
        <taxon>Agaricomycetes</taxon>
        <taxon>Agaricomycetidae</taxon>
        <taxon>Agaricales</taxon>
        <taxon>Pluteineae</taxon>
        <taxon>Amanitaceae</taxon>
        <taxon>Amanita</taxon>
    </lineage>
</organism>
<proteinExistence type="predicted"/>
<accession>A0A0C2WNV8</accession>
<reference evidence="1 2" key="1">
    <citation type="submission" date="2014-04" db="EMBL/GenBank/DDBJ databases">
        <title>Evolutionary Origins and Diversification of the Mycorrhizal Mutualists.</title>
        <authorList>
            <consortium name="DOE Joint Genome Institute"/>
            <consortium name="Mycorrhizal Genomics Consortium"/>
            <person name="Kohler A."/>
            <person name="Kuo A."/>
            <person name="Nagy L.G."/>
            <person name="Floudas D."/>
            <person name="Copeland A."/>
            <person name="Barry K.W."/>
            <person name="Cichocki N."/>
            <person name="Veneault-Fourrey C."/>
            <person name="LaButti K."/>
            <person name="Lindquist E.A."/>
            <person name="Lipzen A."/>
            <person name="Lundell T."/>
            <person name="Morin E."/>
            <person name="Murat C."/>
            <person name="Riley R."/>
            <person name="Ohm R."/>
            <person name="Sun H."/>
            <person name="Tunlid A."/>
            <person name="Henrissat B."/>
            <person name="Grigoriev I.V."/>
            <person name="Hibbett D.S."/>
            <person name="Martin F."/>
        </authorList>
    </citation>
    <scope>NUCLEOTIDE SEQUENCE [LARGE SCALE GENOMIC DNA]</scope>
    <source>
        <strain evidence="1 2">Koide BX008</strain>
    </source>
</reference>
<sequence>MACKALRYLTYLPCIGVTAPTLPKAWVVLMNPNFVPRPSGNPNVKFRIKILNSPTAIESFSWSINECVLDHLWKRSGARDQCLRADRHRFVTSAADCIHT</sequence>
<dbReference type="Proteomes" id="UP000054549">
    <property type="component" value="Unassembled WGS sequence"/>
</dbReference>